<dbReference type="InterPro" id="IPR034596">
    <property type="entry name" value="Ribosomal_mL52"/>
</dbReference>
<reference evidence="10" key="1">
    <citation type="submission" date="2025-08" db="UniProtKB">
        <authorList>
            <consortium name="Ensembl"/>
        </authorList>
    </citation>
    <scope>IDENTIFICATION</scope>
</reference>
<comment type="similarity">
    <text evidence="2">Belongs to the mitochondrion-specific ribosomal protein mL52 family.</text>
</comment>
<dbReference type="GO" id="GO:0003735">
    <property type="term" value="F:structural constituent of ribosome"/>
    <property type="evidence" value="ECO:0007669"/>
    <property type="project" value="InterPro"/>
</dbReference>
<evidence type="ECO:0000256" key="5">
    <source>
        <dbReference type="ARBA" id="ARBA00023128"/>
    </source>
</evidence>
<keyword evidence="5" id="KW-0496">Mitochondrion</keyword>
<dbReference type="Pfam" id="PF18699">
    <property type="entry name" value="MRPL52"/>
    <property type="match status" value="1"/>
</dbReference>
<dbReference type="GeneTree" id="ENSGT00390000005763"/>
<dbReference type="PANTHER" id="PTHR34090">
    <property type="entry name" value="39S RIBOSOMAL PROTEIN L52, MITOCHONDRIAL"/>
    <property type="match status" value="1"/>
</dbReference>
<evidence type="ECO:0000256" key="3">
    <source>
        <dbReference type="ARBA" id="ARBA00022946"/>
    </source>
</evidence>
<gene>
    <name evidence="10" type="primary">MRPL52</name>
</gene>
<evidence type="ECO:0000256" key="7">
    <source>
        <dbReference type="ARBA" id="ARBA00035181"/>
    </source>
</evidence>
<sequence>MVRRPPFPYNVAASLARVSNMAAPIFLQINMAAPTPKYGSRQQYGRGYDSYSEHGAPHWALPFPTWRRLYPPCRKDFVNCSHMVPTLLPVPFPKMAAPLGLRLAPRLAAAPRHIHCGAARPAVGQWRVQQGLAPSSAGYGPLRDLPDWSFVDGRPAPPWKGQTRRRQEDEAFARRVAMLAQEMERGLQRWQVQQRQQQEAKESKRQTQLQPKGAALRRRSSPQ</sequence>
<organism evidence="10 11">
    <name type="scientific">Chrysemys picta bellii</name>
    <name type="common">Western painted turtle</name>
    <name type="synonym">Emys bellii</name>
    <dbReference type="NCBI Taxonomy" id="8478"/>
    <lineage>
        <taxon>Eukaryota</taxon>
        <taxon>Metazoa</taxon>
        <taxon>Chordata</taxon>
        <taxon>Craniata</taxon>
        <taxon>Vertebrata</taxon>
        <taxon>Euteleostomi</taxon>
        <taxon>Archelosauria</taxon>
        <taxon>Testudinata</taxon>
        <taxon>Testudines</taxon>
        <taxon>Cryptodira</taxon>
        <taxon>Durocryptodira</taxon>
        <taxon>Testudinoidea</taxon>
        <taxon>Emydidae</taxon>
        <taxon>Chrysemys</taxon>
    </lineage>
</organism>
<evidence type="ECO:0000313" key="10">
    <source>
        <dbReference type="Ensembl" id="ENSCPBP00000037690.1"/>
    </source>
</evidence>
<dbReference type="GO" id="GO:0032543">
    <property type="term" value="P:mitochondrial translation"/>
    <property type="evidence" value="ECO:0007669"/>
    <property type="project" value="InterPro"/>
</dbReference>
<dbReference type="Proteomes" id="UP000694380">
    <property type="component" value="Unplaced"/>
</dbReference>
<evidence type="ECO:0000256" key="6">
    <source>
        <dbReference type="ARBA" id="ARBA00023274"/>
    </source>
</evidence>
<dbReference type="GO" id="GO:0005762">
    <property type="term" value="C:mitochondrial large ribosomal subunit"/>
    <property type="evidence" value="ECO:0007669"/>
    <property type="project" value="InterPro"/>
</dbReference>
<reference evidence="10" key="2">
    <citation type="submission" date="2025-09" db="UniProtKB">
        <authorList>
            <consortium name="Ensembl"/>
        </authorList>
    </citation>
    <scope>IDENTIFICATION</scope>
</reference>
<evidence type="ECO:0000313" key="11">
    <source>
        <dbReference type="Proteomes" id="UP000694380"/>
    </source>
</evidence>
<evidence type="ECO:0000256" key="9">
    <source>
        <dbReference type="SAM" id="MobiDB-lite"/>
    </source>
</evidence>
<evidence type="ECO:0000256" key="8">
    <source>
        <dbReference type="ARBA" id="ARBA00035425"/>
    </source>
</evidence>
<name>A0A8C3IQN7_CHRPI</name>
<accession>A0A8C3IQN7</accession>
<protein>
    <recommendedName>
        <fullName evidence="7">Large ribosomal subunit protein mL52</fullName>
    </recommendedName>
    <alternativeName>
        <fullName evidence="8">39S ribosomal protein L52, mitochondrial</fullName>
    </alternativeName>
</protein>
<feature type="region of interest" description="Disordered" evidence="9">
    <location>
        <begin position="190"/>
        <end position="223"/>
    </location>
</feature>
<keyword evidence="6" id="KW-0687">Ribonucleoprotein</keyword>
<evidence type="ECO:0000256" key="4">
    <source>
        <dbReference type="ARBA" id="ARBA00022980"/>
    </source>
</evidence>
<dbReference type="Ensembl" id="ENSCPBT00000044193.1">
    <property type="protein sequence ID" value="ENSCPBP00000037690.1"/>
    <property type="gene ID" value="ENSCPBG00000026107.1"/>
</dbReference>
<evidence type="ECO:0000256" key="2">
    <source>
        <dbReference type="ARBA" id="ARBA00007232"/>
    </source>
</evidence>
<keyword evidence="3" id="KW-0809">Transit peptide</keyword>
<proteinExistence type="inferred from homology"/>
<comment type="subcellular location">
    <subcellularLocation>
        <location evidence="1">Mitochondrion</location>
    </subcellularLocation>
</comment>
<evidence type="ECO:0000256" key="1">
    <source>
        <dbReference type="ARBA" id="ARBA00004173"/>
    </source>
</evidence>
<keyword evidence="11" id="KW-1185">Reference proteome</keyword>
<dbReference type="AlphaFoldDB" id="A0A8C3IQN7"/>
<keyword evidence="4" id="KW-0689">Ribosomal protein</keyword>
<dbReference type="PANTHER" id="PTHR34090:SF1">
    <property type="entry name" value="LARGE RIBOSOMAL SUBUNIT PROTEIN ML52"/>
    <property type="match status" value="1"/>
</dbReference>